<evidence type="ECO:0000256" key="5">
    <source>
        <dbReference type="ARBA" id="ARBA00023002"/>
    </source>
</evidence>
<keyword evidence="2" id="KW-0479">Metal-binding</keyword>
<keyword evidence="6" id="KW-0408">Iron</keyword>
<evidence type="ECO:0000259" key="7">
    <source>
        <dbReference type="PROSITE" id="PS51471"/>
    </source>
</evidence>
<dbReference type="GO" id="GO:0008198">
    <property type="term" value="F:ferrous iron binding"/>
    <property type="evidence" value="ECO:0007669"/>
    <property type="project" value="TreeGrafter"/>
</dbReference>
<proteinExistence type="predicted"/>
<dbReference type="eggNOG" id="COG3751">
    <property type="taxonomic scope" value="Bacteria"/>
</dbReference>
<dbReference type="GO" id="GO:0031543">
    <property type="term" value="F:peptidyl-proline dioxygenase activity"/>
    <property type="evidence" value="ECO:0007669"/>
    <property type="project" value="TreeGrafter"/>
</dbReference>
<gene>
    <name evidence="8" type="ORF">C900_03173</name>
</gene>
<evidence type="ECO:0000313" key="9">
    <source>
        <dbReference type="Proteomes" id="UP000011135"/>
    </source>
</evidence>
<keyword evidence="3" id="KW-0847">Vitamin C</keyword>
<dbReference type="InterPro" id="IPR005123">
    <property type="entry name" value="Oxoglu/Fe-dep_dioxygenase_dom"/>
</dbReference>
<comment type="cofactor">
    <cofactor evidence="1">
        <name>L-ascorbate</name>
        <dbReference type="ChEBI" id="CHEBI:38290"/>
    </cofactor>
</comment>
<dbReference type="Proteomes" id="UP000011135">
    <property type="component" value="Unassembled WGS sequence"/>
</dbReference>
<evidence type="ECO:0000256" key="1">
    <source>
        <dbReference type="ARBA" id="ARBA00001961"/>
    </source>
</evidence>
<dbReference type="SMART" id="SM00702">
    <property type="entry name" value="P4Hc"/>
    <property type="match status" value="1"/>
</dbReference>
<dbReference type="AlphaFoldDB" id="L8JS47"/>
<evidence type="ECO:0000256" key="4">
    <source>
        <dbReference type="ARBA" id="ARBA00022964"/>
    </source>
</evidence>
<dbReference type="Gene3D" id="2.60.120.620">
    <property type="entry name" value="q2cbj1_9rhob like domain"/>
    <property type="match status" value="1"/>
</dbReference>
<sequence>MNITTDSLEFIADNLANQDYAIVDHFLSLEEVNAILEVFALHQDNDKFKRAGIGKDENLQYDRSIRGDYIKWIDPQNAMPPVKLFLSKIDELKDYLNRTCFLGIKDYETHFTIYPPGSFYKRHLDQFQNDGARKISFICYLNKNWQSGDGGELRLYLGDEVKDVAPTAGKLACFRSEIIEHEVLLSKKDRFSLTGWMLNHPVGLGFVV</sequence>
<dbReference type="Pfam" id="PF13640">
    <property type="entry name" value="2OG-FeII_Oxy_3"/>
    <property type="match status" value="1"/>
</dbReference>
<dbReference type="RefSeq" id="WP_009580530.1">
    <property type="nucleotide sequence ID" value="NZ_AMZN01000046.1"/>
</dbReference>
<dbReference type="InterPro" id="IPR051559">
    <property type="entry name" value="HIF_prolyl_hydroxylases"/>
</dbReference>
<dbReference type="InterPro" id="IPR044862">
    <property type="entry name" value="Pro_4_hyd_alph_FE2OG_OXY"/>
</dbReference>
<evidence type="ECO:0000313" key="8">
    <source>
        <dbReference type="EMBL" id="ELR71043.1"/>
    </source>
</evidence>
<evidence type="ECO:0000256" key="3">
    <source>
        <dbReference type="ARBA" id="ARBA00022896"/>
    </source>
</evidence>
<accession>L8JS47</accession>
<dbReference type="PROSITE" id="PS51471">
    <property type="entry name" value="FE2OG_OXY"/>
    <property type="match status" value="1"/>
</dbReference>
<organism evidence="8 9">
    <name type="scientific">Fulvivirga imtechensis AK7</name>
    <dbReference type="NCBI Taxonomy" id="1237149"/>
    <lineage>
        <taxon>Bacteria</taxon>
        <taxon>Pseudomonadati</taxon>
        <taxon>Bacteroidota</taxon>
        <taxon>Cytophagia</taxon>
        <taxon>Cytophagales</taxon>
        <taxon>Fulvivirgaceae</taxon>
        <taxon>Fulvivirga</taxon>
    </lineage>
</organism>
<name>L8JS47_9BACT</name>
<dbReference type="PANTHER" id="PTHR12907:SF26">
    <property type="entry name" value="HIF PROLYL HYDROXYLASE, ISOFORM C"/>
    <property type="match status" value="1"/>
</dbReference>
<evidence type="ECO:0000256" key="2">
    <source>
        <dbReference type="ARBA" id="ARBA00022723"/>
    </source>
</evidence>
<dbReference type="OrthoDB" id="9783171at2"/>
<reference evidence="8 9" key="1">
    <citation type="submission" date="2012-12" db="EMBL/GenBank/DDBJ databases">
        <title>Genome assembly of Fulvivirga imtechensis AK7.</title>
        <authorList>
            <person name="Nupur N."/>
            <person name="Khatri I."/>
            <person name="Kumar R."/>
            <person name="Subramanian S."/>
            <person name="Pinnaka A."/>
        </authorList>
    </citation>
    <scope>NUCLEOTIDE SEQUENCE [LARGE SCALE GENOMIC DNA]</scope>
    <source>
        <strain evidence="8 9">AK7</strain>
    </source>
</reference>
<dbReference type="GO" id="GO:0031418">
    <property type="term" value="F:L-ascorbic acid binding"/>
    <property type="evidence" value="ECO:0007669"/>
    <property type="project" value="UniProtKB-KW"/>
</dbReference>
<evidence type="ECO:0000256" key="6">
    <source>
        <dbReference type="ARBA" id="ARBA00023004"/>
    </source>
</evidence>
<keyword evidence="4" id="KW-0223">Dioxygenase</keyword>
<comment type="caution">
    <text evidence="8">The sequence shown here is derived from an EMBL/GenBank/DDBJ whole genome shotgun (WGS) entry which is preliminary data.</text>
</comment>
<keyword evidence="5" id="KW-0560">Oxidoreductase</keyword>
<dbReference type="PANTHER" id="PTHR12907">
    <property type="entry name" value="EGL NINE HOMOLOG-RELATED"/>
    <property type="match status" value="1"/>
</dbReference>
<feature type="domain" description="Fe2OG dioxygenase" evidence="7">
    <location>
        <begin position="100"/>
        <end position="199"/>
    </location>
</feature>
<dbReference type="EMBL" id="AMZN01000046">
    <property type="protein sequence ID" value="ELR71043.1"/>
    <property type="molecule type" value="Genomic_DNA"/>
</dbReference>
<dbReference type="STRING" id="1237149.C900_03173"/>
<keyword evidence="9" id="KW-1185">Reference proteome</keyword>
<dbReference type="InterPro" id="IPR006620">
    <property type="entry name" value="Pro_4_hyd_alph"/>
</dbReference>
<dbReference type="GO" id="GO:0071456">
    <property type="term" value="P:cellular response to hypoxia"/>
    <property type="evidence" value="ECO:0007669"/>
    <property type="project" value="TreeGrafter"/>
</dbReference>
<protein>
    <submittedName>
        <fullName evidence="8">Oxidoreductase</fullName>
    </submittedName>
</protein>